<dbReference type="Pfam" id="PF08443">
    <property type="entry name" value="RimK"/>
    <property type="match status" value="1"/>
</dbReference>
<dbReference type="PANTHER" id="PTHR21621:SF0">
    <property type="entry name" value="BETA-CITRYLGLUTAMATE SYNTHASE B-RELATED"/>
    <property type="match status" value="1"/>
</dbReference>
<gene>
    <name evidence="2" type="ORF">GCM10007103_29180</name>
</gene>
<organism evidence="2 3">
    <name type="scientific">Salinimicrobium marinum</name>
    <dbReference type="NCBI Taxonomy" id="680283"/>
    <lineage>
        <taxon>Bacteria</taxon>
        <taxon>Pseudomonadati</taxon>
        <taxon>Bacteroidota</taxon>
        <taxon>Flavobacteriia</taxon>
        <taxon>Flavobacteriales</taxon>
        <taxon>Flavobacteriaceae</taxon>
        <taxon>Salinimicrobium</taxon>
    </lineage>
</organism>
<evidence type="ECO:0000313" key="3">
    <source>
        <dbReference type="Proteomes" id="UP000610456"/>
    </source>
</evidence>
<keyword evidence="3" id="KW-1185">Reference proteome</keyword>
<sequence>MHIAIHHSEGSFSGRWISYCQEKKIPYKIVNCYDTNINDQIKDCDILMWHYHHGNFKDVLFAKQLLFSMEQAGKKVFPNFNTSWHFDDKVGQKYLLEAVGAPLVSSYVFYEKKTAKVWVNQTSFPKVFKLRGGAGAQNVSLISDRKAALKKIKIAYGKGFSQFNRLSYFIDTINKYKARIVKFDKVIKSFGRLFIGTEFNKWKGKERGYFYIQDFIPNNNSDIRVIVIGKKAFAIKRLVRQGDFRASGSGKILYLDESTIDKRTLEIAFETSEKLNAQCIAYDFVFDENNKPLIVEISFGFASQAYDLCPGFWDNNLKWNKEKFVPQDWMVDVVIHN</sequence>
<evidence type="ECO:0000259" key="1">
    <source>
        <dbReference type="Pfam" id="PF08443"/>
    </source>
</evidence>
<dbReference type="Proteomes" id="UP000610456">
    <property type="component" value="Unassembled WGS sequence"/>
</dbReference>
<dbReference type="GO" id="GO:0005737">
    <property type="term" value="C:cytoplasm"/>
    <property type="evidence" value="ECO:0007669"/>
    <property type="project" value="TreeGrafter"/>
</dbReference>
<name>A0A918W1A6_9FLAO</name>
<dbReference type="PANTHER" id="PTHR21621">
    <property type="entry name" value="RIBOSOMAL PROTEIN S6 MODIFICATION PROTEIN"/>
    <property type="match status" value="1"/>
</dbReference>
<dbReference type="GO" id="GO:0016879">
    <property type="term" value="F:ligase activity, forming carbon-nitrogen bonds"/>
    <property type="evidence" value="ECO:0007669"/>
    <property type="project" value="TreeGrafter"/>
</dbReference>
<feature type="domain" description="ATP-grasp fold RimK-type" evidence="1">
    <location>
        <begin position="211"/>
        <end position="297"/>
    </location>
</feature>
<accession>A0A918W1A6</accession>
<dbReference type="AlphaFoldDB" id="A0A918W1A6"/>
<dbReference type="SUPFAM" id="SSF56059">
    <property type="entry name" value="Glutathione synthetase ATP-binding domain-like"/>
    <property type="match status" value="1"/>
</dbReference>
<proteinExistence type="predicted"/>
<reference evidence="2" key="2">
    <citation type="submission" date="2020-09" db="EMBL/GenBank/DDBJ databases">
        <authorList>
            <person name="Sun Q."/>
            <person name="Kim S."/>
        </authorList>
    </citation>
    <scope>NUCLEOTIDE SEQUENCE</scope>
    <source>
        <strain evidence="2">KCTC 12719</strain>
    </source>
</reference>
<comment type="caution">
    <text evidence="2">The sequence shown here is derived from an EMBL/GenBank/DDBJ whole genome shotgun (WGS) entry which is preliminary data.</text>
</comment>
<reference evidence="2" key="1">
    <citation type="journal article" date="2014" name="Int. J. Syst. Evol. Microbiol.">
        <title>Complete genome sequence of Corynebacterium casei LMG S-19264T (=DSM 44701T), isolated from a smear-ripened cheese.</title>
        <authorList>
            <consortium name="US DOE Joint Genome Institute (JGI-PGF)"/>
            <person name="Walter F."/>
            <person name="Albersmeier A."/>
            <person name="Kalinowski J."/>
            <person name="Ruckert C."/>
        </authorList>
    </citation>
    <scope>NUCLEOTIDE SEQUENCE</scope>
    <source>
        <strain evidence="2">KCTC 12719</strain>
    </source>
</reference>
<dbReference type="InterPro" id="IPR013651">
    <property type="entry name" value="ATP-grasp_RimK-type"/>
</dbReference>
<dbReference type="Gene3D" id="3.30.470.20">
    <property type="entry name" value="ATP-grasp fold, B domain"/>
    <property type="match status" value="1"/>
</dbReference>
<protein>
    <recommendedName>
        <fullName evidence="1">ATP-grasp fold RimK-type domain-containing protein</fullName>
    </recommendedName>
</protein>
<dbReference type="EMBL" id="BMXB01000015">
    <property type="protein sequence ID" value="GHA46235.1"/>
    <property type="molecule type" value="Genomic_DNA"/>
</dbReference>
<dbReference type="RefSeq" id="WP_189605528.1">
    <property type="nucleotide sequence ID" value="NZ_BMXB01000015.1"/>
</dbReference>
<evidence type="ECO:0000313" key="2">
    <source>
        <dbReference type="EMBL" id="GHA46235.1"/>
    </source>
</evidence>